<accession>A0A3N7G0B7</accession>
<evidence type="ECO:0000313" key="3">
    <source>
        <dbReference type="Proteomes" id="UP000006729"/>
    </source>
</evidence>
<dbReference type="InParanoid" id="A0A3N7G0B7"/>
<dbReference type="EMBL" id="CM009302">
    <property type="protein sequence ID" value="RQO99420.1"/>
    <property type="molecule type" value="Genomic_DNA"/>
</dbReference>
<dbReference type="Proteomes" id="UP000006729">
    <property type="component" value="Chromosome 13"/>
</dbReference>
<feature type="compositionally biased region" description="Polar residues" evidence="1">
    <location>
        <begin position="13"/>
        <end position="26"/>
    </location>
</feature>
<gene>
    <name evidence="2" type="ORF">POPTR_013G140940</name>
</gene>
<organism evidence="2 3">
    <name type="scientific">Populus trichocarpa</name>
    <name type="common">Western balsam poplar</name>
    <name type="synonym">Populus balsamifera subsp. trichocarpa</name>
    <dbReference type="NCBI Taxonomy" id="3694"/>
    <lineage>
        <taxon>Eukaryota</taxon>
        <taxon>Viridiplantae</taxon>
        <taxon>Streptophyta</taxon>
        <taxon>Embryophyta</taxon>
        <taxon>Tracheophyta</taxon>
        <taxon>Spermatophyta</taxon>
        <taxon>Magnoliopsida</taxon>
        <taxon>eudicotyledons</taxon>
        <taxon>Gunneridae</taxon>
        <taxon>Pentapetalae</taxon>
        <taxon>rosids</taxon>
        <taxon>fabids</taxon>
        <taxon>Malpighiales</taxon>
        <taxon>Salicaceae</taxon>
        <taxon>Saliceae</taxon>
        <taxon>Populus</taxon>
    </lineage>
</organism>
<sequence length="62" mass="7393">MHTIHMPTIKQLIRTQDSQSEMSPNPRSRGMPQRRGTCTRVYVRLVQIQIVGWTKERIFHYP</sequence>
<evidence type="ECO:0008006" key="4">
    <source>
        <dbReference type="Google" id="ProtNLM"/>
    </source>
</evidence>
<name>A0A3N7G0B7_POPTR</name>
<dbReference type="AlphaFoldDB" id="A0A3N7G0B7"/>
<protein>
    <recommendedName>
        <fullName evidence="4">Ribosomal protein S12</fullName>
    </recommendedName>
</protein>
<evidence type="ECO:0000256" key="1">
    <source>
        <dbReference type="SAM" id="MobiDB-lite"/>
    </source>
</evidence>
<reference evidence="2 3" key="1">
    <citation type="journal article" date="2006" name="Science">
        <title>The genome of black cottonwood, Populus trichocarpa (Torr. &amp; Gray).</title>
        <authorList>
            <person name="Tuskan G.A."/>
            <person name="Difazio S."/>
            <person name="Jansson S."/>
            <person name="Bohlmann J."/>
            <person name="Grigoriev I."/>
            <person name="Hellsten U."/>
            <person name="Putnam N."/>
            <person name="Ralph S."/>
            <person name="Rombauts S."/>
            <person name="Salamov A."/>
            <person name="Schein J."/>
            <person name="Sterck L."/>
            <person name="Aerts A."/>
            <person name="Bhalerao R.R."/>
            <person name="Bhalerao R.P."/>
            <person name="Blaudez D."/>
            <person name="Boerjan W."/>
            <person name="Brun A."/>
            <person name="Brunner A."/>
            <person name="Busov V."/>
            <person name="Campbell M."/>
            <person name="Carlson J."/>
            <person name="Chalot M."/>
            <person name="Chapman J."/>
            <person name="Chen G.L."/>
            <person name="Cooper D."/>
            <person name="Coutinho P.M."/>
            <person name="Couturier J."/>
            <person name="Covert S."/>
            <person name="Cronk Q."/>
            <person name="Cunningham R."/>
            <person name="Davis J."/>
            <person name="Degroeve S."/>
            <person name="Dejardin A."/>
            <person name="Depamphilis C."/>
            <person name="Detter J."/>
            <person name="Dirks B."/>
            <person name="Dubchak I."/>
            <person name="Duplessis S."/>
            <person name="Ehlting J."/>
            <person name="Ellis B."/>
            <person name="Gendler K."/>
            <person name="Goodstein D."/>
            <person name="Gribskov M."/>
            <person name="Grimwood J."/>
            <person name="Groover A."/>
            <person name="Gunter L."/>
            <person name="Hamberger B."/>
            <person name="Heinze B."/>
            <person name="Helariutta Y."/>
            <person name="Henrissat B."/>
            <person name="Holligan D."/>
            <person name="Holt R."/>
            <person name="Huang W."/>
            <person name="Islam-Faridi N."/>
            <person name="Jones S."/>
            <person name="Jones-Rhoades M."/>
            <person name="Jorgensen R."/>
            <person name="Joshi C."/>
            <person name="Kangasjarvi J."/>
            <person name="Karlsson J."/>
            <person name="Kelleher C."/>
            <person name="Kirkpatrick R."/>
            <person name="Kirst M."/>
            <person name="Kohler A."/>
            <person name="Kalluri U."/>
            <person name="Larimer F."/>
            <person name="Leebens-Mack J."/>
            <person name="Leple J.C."/>
            <person name="Locascio P."/>
            <person name="Lou Y."/>
            <person name="Lucas S."/>
            <person name="Martin F."/>
            <person name="Montanini B."/>
            <person name="Napoli C."/>
            <person name="Nelson D.R."/>
            <person name="Nelson C."/>
            <person name="Nieminen K."/>
            <person name="Nilsson O."/>
            <person name="Pereda V."/>
            <person name="Peter G."/>
            <person name="Philippe R."/>
            <person name="Pilate G."/>
            <person name="Poliakov A."/>
            <person name="Razumovskaya J."/>
            <person name="Richardson P."/>
            <person name="Rinaldi C."/>
            <person name="Ritland K."/>
            <person name="Rouze P."/>
            <person name="Ryaboy D."/>
            <person name="Schmutz J."/>
            <person name="Schrader J."/>
            <person name="Segerman B."/>
            <person name="Shin H."/>
            <person name="Siddiqui A."/>
            <person name="Sterky F."/>
            <person name="Terry A."/>
            <person name="Tsai C.J."/>
            <person name="Uberbacher E."/>
            <person name="Unneberg P."/>
            <person name="Vahala J."/>
            <person name="Wall K."/>
            <person name="Wessler S."/>
            <person name="Yang G."/>
            <person name="Yin T."/>
            <person name="Douglas C."/>
            <person name="Marra M."/>
            <person name="Sandberg G."/>
            <person name="Van de Peer Y."/>
            <person name="Rokhsar D."/>
        </authorList>
    </citation>
    <scope>NUCLEOTIDE SEQUENCE [LARGE SCALE GENOMIC DNA]</scope>
    <source>
        <strain evidence="3">cv. Nisqually</strain>
    </source>
</reference>
<evidence type="ECO:0000313" key="2">
    <source>
        <dbReference type="EMBL" id="RQO99420.1"/>
    </source>
</evidence>
<feature type="region of interest" description="Disordered" evidence="1">
    <location>
        <begin position="1"/>
        <end position="36"/>
    </location>
</feature>
<keyword evidence="3" id="KW-1185">Reference proteome</keyword>
<proteinExistence type="predicted"/>